<dbReference type="PANTHER" id="PTHR43514:SF4">
    <property type="entry name" value="ABC TRANSPORTER I FAMILY MEMBER 10"/>
    <property type="match status" value="1"/>
</dbReference>
<dbReference type="InterPro" id="IPR003593">
    <property type="entry name" value="AAA+_ATPase"/>
</dbReference>
<accession>A0A9D2KQT3</accession>
<dbReference type="Proteomes" id="UP000823821">
    <property type="component" value="Unassembled WGS sequence"/>
</dbReference>
<dbReference type="Pfam" id="PF00005">
    <property type="entry name" value="ABC_tran"/>
    <property type="match status" value="1"/>
</dbReference>
<feature type="domain" description="ABC transporter" evidence="3">
    <location>
        <begin position="4"/>
        <end position="242"/>
    </location>
</feature>
<dbReference type="PANTHER" id="PTHR43514">
    <property type="entry name" value="ABC TRANSPORTER I FAMILY MEMBER 10"/>
    <property type="match status" value="1"/>
</dbReference>
<keyword evidence="2 4" id="KW-0067">ATP-binding</keyword>
<dbReference type="InterPro" id="IPR017871">
    <property type="entry name" value="ABC_transporter-like_CS"/>
</dbReference>
<reference evidence="4" key="1">
    <citation type="journal article" date="2021" name="PeerJ">
        <title>Extensive microbial diversity within the chicken gut microbiome revealed by metagenomics and culture.</title>
        <authorList>
            <person name="Gilroy R."/>
            <person name="Ravi A."/>
            <person name="Getino M."/>
            <person name="Pursley I."/>
            <person name="Horton D.L."/>
            <person name="Alikhan N.F."/>
            <person name="Baker D."/>
            <person name="Gharbi K."/>
            <person name="Hall N."/>
            <person name="Watson M."/>
            <person name="Adriaenssens E.M."/>
            <person name="Foster-Nyarko E."/>
            <person name="Jarju S."/>
            <person name="Secka A."/>
            <person name="Antonio M."/>
            <person name="Oren A."/>
            <person name="Chaudhuri R.R."/>
            <person name="La Ragione R."/>
            <person name="Hildebrand F."/>
            <person name="Pallen M.J."/>
        </authorList>
    </citation>
    <scope>NUCLEOTIDE SEQUENCE</scope>
    <source>
        <strain evidence="4">5032</strain>
    </source>
</reference>
<dbReference type="SMART" id="SM00382">
    <property type="entry name" value="AAA"/>
    <property type="match status" value="1"/>
</dbReference>
<name>A0A9D2KQT3_9BACT</name>
<sequence length="253" mass="27527">MLELRLYLELASGGSAFCLDVDYALDLRHGPVVLFGASGSGKSLTLQCLAGLMRPDGGRIALDGDILFDASQGICLPARQRRLGYMFQDYALFPHLSVLANVAYARSGHAAWRIPPALREEALHSLERLDIAHLAERKPAEISGGQRQRVALARALFAHPRLLLLDEPFSALDPLLRERMRHELARHLRAAGIPLLMITHDPLDVEFFASGLVVYAGGRACVTPDYAATRRGFADTRHCLAALLAAAGDGEQA</sequence>
<gene>
    <name evidence="4" type="ORF">H9784_00985</name>
</gene>
<organism evidence="4 5">
    <name type="scientific">Candidatus Desulfovibrio intestinavium</name>
    <dbReference type="NCBI Taxonomy" id="2838534"/>
    <lineage>
        <taxon>Bacteria</taxon>
        <taxon>Pseudomonadati</taxon>
        <taxon>Thermodesulfobacteriota</taxon>
        <taxon>Desulfovibrionia</taxon>
        <taxon>Desulfovibrionales</taxon>
        <taxon>Desulfovibrionaceae</taxon>
        <taxon>Desulfovibrio</taxon>
    </lineage>
</organism>
<evidence type="ECO:0000259" key="3">
    <source>
        <dbReference type="PROSITE" id="PS50893"/>
    </source>
</evidence>
<reference evidence="4" key="2">
    <citation type="submission" date="2021-04" db="EMBL/GenBank/DDBJ databases">
        <authorList>
            <person name="Gilroy R."/>
        </authorList>
    </citation>
    <scope>NUCLEOTIDE SEQUENCE</scope>
    <source>
        <strain evidence="4">5032</strain>
    </source>
</reference>
<dbReference type="Gene3D" id="3.40.50.300">
    <property type="entry name" value="P-loop containing nucleotide triphosphate hydrolases"/>
    <property type="match status" value="1"/>
</dbReference>
<dbReference type="InterPro" id="IPR027417">
    <property type="entry name" value="P-loop_NTPase"/>
</dbReference>
<evidence type="ECO:0000313" key="5">
    <source>
        <dbReference type="Proteomes" id="UP000823821"/>
    </source>
</evidence>
<dbReference type="InterPro" id="IPR003439">
    <property type="entry name" value="ABC_transporter-like_ATP-bd"/>
</dbReference>
<dbReference type="PROSITE" id="PS50893">
    <property type="entry name" value="ABC_TRANSPORTER_2"/>
    <property type="match status" value="1"/>
</dbReference>
<evidence type="ECO:0000256" key="2">
    <source>
        <dbReference type="ARBA" id="ARBA00022840"/>
    </source>
</evidence>
<proteinExistence type="predicted"/>
<evidence type="ECO:0000313" key="4">
    <source>
        <dbReference type="EMBL" id="HJA78135.1"/>
    </source>
</evidence>
<dbReference type="AlphaFoldDB" id="A0A9D2KQT3"/>
<dbReference type="PROSITE" id="PS00211">
    <property type="entry name" value="ABC_TRANSPORTER_1"/>
    <property type="match status" value="1"/>
</dbReference>
<dbReference type="GO" id="GO:0005524">
    <property type="term" value="F:ATP binding"/>
    <property type="evidence" value="ECO:0007669"/>
    <property type="project" value="UniProtKB-KW"/>
</dbReference>
<dbReference type="EMBL" id="DWZD01000007">
    <property type="protein sequence ID" value="HJA78135.1"/>
    <property type="molecule type" value="Genomic_DNA"/>
</dbReference>
<evidence type="ECO:0000256" key="1">
    <source>
        <dbReference type="ARBA" id="ARBA00022741"/>
    </source>
</evidence>
<keyword evidence="1" id="KW-0547">Nucleotide-binding</keyword>
<dbReference type="GO" id="GO:0016887">
    <property type="term" value="F:ATP hydrolysis activity"/>
    <property type="evidence" value="ECO:0007669"/>
    <property type="project" value="InterPro"/>
</dbReference>
<protein>
    <submittedName>
        <fullName evidence="4">ATP-binding cassette domain-containing protein</fullName>
    </submittedName>
</protein>
<dbReference type="SUPFAM" id="SSF52540">
    <property type="entry name" value="P-loop containing nucleoside triphosphate hydrolases"/>
    <property type="match status" value="1"/>
</dbReference>
<comment type="caution">
    <text evidence="4">The sequence shown here is derived from an EMBL/GenBank/DDBJ whole genome shotgun (WGS) entry which is preliminary data.</text>
</comment>
<dbReference type="InterPro" id="IPR050334">
    <property type="entry name" value="Molybdenum_import_ModC"/>
</dbReference>